<dbReference type="KEGG" id="amr:AM1_3478"/>
<sequence>MRTHHHRGDDRQKIIALWTAFLLGMLFHTQLALMPLFHGLSVAHSHINDLPLTTLFWLVLGVFGMAMAAIIATAFVKGQRYKTLHFGLTLLYTVINISHLTLDLIVGVPSYQLCLMGYLLLIGLLLNLVAFQWFHSELDKQPVLRSAR</sequence>
<feature type="transmembrane region" description="Helical" evidence="1">
    <location>
        <begin position="55"/>
        <end position="76"/>
    </location>
</feature>
<feature type="transmembrane region" description="Helical" evidence="1">
    <location>
        <begin position="88"/>
        <end position="109"/>
    </location>
</feature>
<gene>
    <name evidence="2" type="ordered locus">AM1_3478</name>
</gene>
<dbReference type="eggNOG" id="COG0365">
    <property type="taxonomic scope" value="Bacteria"/>
</dbReference>
<dbReference type="OrthoDB" id="425089at2"/>
<proteinExistence type="predicted"/>
<keyword evidence="1" id="KW-1133">Transmembrane helix</keyword>
<keyword evidence="1" id="KW-0812">Transmembrane</keyword>
<keyword evidence="3" id="KW-1185">Reference proteome</keyword>
<evidence type="ECO:0000313" key="3">
    <source>
        <dbReference type="Proteomes" id="UP000000268"/>
    </source>
</evidence>
<evidence type="ECO:0000313" key="2">
    <source>
        <dbReference type="EMBL" id="ABW28469.1"/>
    </source>
</evidence>
<dbReference type="EMBL" id="CP000828">
    <property type="protein sequence ID" value="ABW28469.1"/>
    <property type="molecule type" value="Genomic_DNA"/>
</dbReference>
<dbReference type="Proteomes" id="UP000000268">
    <property type="component" value="Chromosome"/>
</dbReference>
<name>B0C171_ACAM1</name>
<protein>
    <submittedName>
        <fullName evidence="2">Uncharacterized protein</fullName>
    </submittedName>
</protein>
<dbReference type="RefSeq" id="WP_012163866.1">
    <property type="nucleotide sequence ID" value="NC_009925.1"/>
</dbReference>
<evidence type="ECO:0000256" key="1">
    <source>
        <dbReference type="SAM" id="Phobius"/>
    </source>
</evidence>
<dbReference type="AlphaFoldDB" id="B0C171"/>
<accession>B0C171</accession>
<reference evidence="2 3" key="1">
    <citation type="journal article" date="2008" name="Proc. Natl. Acad. Sci. U.S.A.">
        <title>Niche adaptation and genome expansion in the chlorophyll d-producing cyanobacterium Acaryochloris marina.</title>
        <authorList>
            <person name="Swingley W.D."/>
            <person name="Chen M."/>
            <person name="Cheung P.C."/>
            <person name="Conrad A.L."/>
            <person name="Dejesa L.C."/>
            <person name="Hao J."/>
            <person name="Honchak B.M."/>
            <person name="Karbach L.E."/>
            <person name="Kurdoglu A."/>
            <person name="Lahiri S."/>
            <person name="Mastrian S.D."/>
            <person name="Miyashita H."/>
            <person name="Page L."/>
            <person name="Ramakrishna P."/>
            <person name="Satoh S."/>
            <person name="Sattley W.M."/>
            <person name="Shimada Y."/>
            <person name="Taylor H.L."/>
            <person name="Tomo T."/>
            <person name="Tsuchiya T."/>
            <person name="Wang Z.T."/>
            <person name="Raymond J."/>
            <person name="Mimuro M."/>
            <person name="Blankenship R.E."/>
            <person name="Touchman J.W."/>
        </authorList>
    </citation>
    <scope>NUCLEOTIDE SEQUENCE [LARGE SCALE GENOMIC DNA]</scope>
    <source>
        <strain evidence="3">MBIC 11017</strain>
    </source>
</reference>
<feature type="transmembrane region" description="Helical" evidence="1">
    <location>
        <begin position="115"/>
        <end position="134"/>
    </location>
</feature>
<dbReference type="STRING" id="329726.AM1_3478"/>
<dbReference type="HOGENOM" id="CLU_1832325_0_0_3"/>
<keyword evidence="1" id="KW-0472">Membrane</keyword>
<organism evidence="2 3">
    <name type="scientific">Acaryochloris marina (strain MBIC 11017)</name>
    <dbReference type="NCBI Taxonomy" id="329726"/>
    <lineage>
        <taxon>Bacteria</taxon>
        <taxon>Bacillati</taxon>
        <taxon>Cyanobacteriota</taxon>
        <taxon>Cyanophyceae</taxon>
        <taxon>Acaryochloridales</taxon>
        <taxon>Acaryochloridaceae</taxon>
        <taxon>Acaryochloris</taxon>
    </lineage>
</organism>